<dbReference type="AlphaFoldDB" id="A0AAJ1QC72"/>
<dbReference type="EMBL" id="JACAGJ010000001">
    <property type="protein sequence ID" value="MDM1071296.1"/>
    <property type="molecule type" value="Genomic_DNA"/>
</dbReference>
<accession>A0AAJ1QC72</accession>
<keyword evidence="1" id="KW-0732">Signal</keyword>
<evidence type="ECO:0008006" key="4">
    <source>
        <dbReference type="Google" id="ProtNLM"/>
    </source>
</evidence>
<dbReference type="Proteomes" id="UP001170959">
    <property type="component" value="Unassembled WGS sequence"/>
</dbReference>
<feature type="chain" id="PRO_5042550976" description="DUF4848 domain-containing protein" evidence="1">
    <location>
        <begin position="22"/>
        <end position="246"/>
    </location>
</feature>
<feature type="signal peptide" evidence="1">
    <location>
        <begin position="1"/>
        <end position="21"/>
    </location>
</feature>
<name>A0AAJ1QC72_9FLAO</name>
<reference evidence="2" key="1">
    <citation type="submission" date="2020-06" db="EMBL/GenBank/DDBJ databases">
        <authorList>
            <person name="Dong N."/>
        </authorList>
    </citation>
    <scope>NUCLEOTIDE SEQUENCE</scope>
    <source>
        <strain evidence="2">R655-4</strain>
    </source>
</reference>
<evidence type="ECO:0000256" key="1">
    <source>
        <dbReference type="SAM" id="SignalP"/>
    </source>
</evidence>
<reference evidence="2" key="2">
    <citation type="journal article" date="2022" name="Sci. Total Environ.">
        <title>Prevalence, transmission, and molecular epidemiology of tet(X)-positive bacteria among humans, animals, and environmental niches in China: An epidemiological, and genomic-based study.</title>
        <authorList>
            <person name="Dong N."/>
            <person name="Zeng Y."/>
            <person name="Cai C."/>
            <person name="Sun C."/>
            <person name="Lu J."/>
            <person name="Liu C."/>
            <person name="Zhou H."/>
            <person name="Sun Q."/>
            <person name="Shu L."/>
            <person name="Wang H."/>
            <person name="Wang Y."/>
            <person name="Wang S."/>
            <person name="Wu C."/>
            <person name="Chan E.W."/>
            <person name="Chen G."/>
            <person name="Shen Z."/>
            <person name="Chen S."/>
            <person name="Zhang R."/>
        </authorList>
    </citation>
    <scope>NUCLEOTIDE SEQUENCE</scope>
    <source>
        <strain evidence="2">R655-4</strain>
    </source>
</reference>
<gene>
    <name evidence="2" type="ORF">HX001_02190</name>
</gene>
<sequence length="246" mass="27630">MKKPFIFTVLACTGISLFASSCSDDESAAIANKEEVALSKEQRIIFNAKLDSTLVKMYSNNVELSEKMSLSLPQASFSDEGELKTANLSKEDILAAVNIVRHDMGITKAPKVVGPFESDAQWQIHQKNKKIMLVSEGGYPTTGVYFADVVVFRGWHYAPAEAVAGYADDEPVTEWGWGYKTDNGFTEANRGFILSSSRQAYNQLYMTTESFTIHVKNNILGQSMNYYKPFDGRQALLRYRFYYITL</sequence>
<dbReference type="RefSeq" id="WP_286491710.1">
    <property type="nucleotide sequence ID" value="NZ_JACAGJ010000001.1"/>
</dbReference>
<proteinExistence type="predicted"/>
<dbReference type="PROSITE" id="PS51257">
    <property type="entry name" value="PROKAR_LIPOPROTEIN"/>
    <property type="match status" value="1"/>
</dbReference>
<comment type="caution">
    <text evidence="2">The sequence shown here is derived from an EMBL/GenBank/DDBJ whole genome shotgun (WGS) entry which is preliminary data.</text>
</comment>
<organism evidence="2 3">
    <name type="scientific">Empedobacter brevis</name>
    <dbReference type="NCBI Taxonomy" id="247"/>
    <lineage>
        <taxon>Bacteria</taxon>
        <taxon>Pseudomonadati</taxon>
        <taxon>Bacteroidota</taxon>
        <taxon>Flavobacteriia</taxon>
        <taxon>Flavobacteriales</taxon>
        <taxon>Weeksellaceae</taxon>
        <taxon>Empedobacter</taxon>
    </lineage>
</organism>
<protein>
    <recommendedName>
        <fullName evidence="4">DUF4848 domain-containing protein</fullName>
    </recommendedName>
</protein>
<evidence type="ECO:0000313" key="2">
    <source>
        <dbReference type="EMBL" id="MDM1071296.1"/>
    </source>
</evidence>
<evidence type="ECO:0000313" key="3">
    <source>
        <dbReference type="Proteomes" id="UP001170959"/>
    </source>
</evidence>